<comment type="caution">
    <text evidence="1">The sequence shown here is derived from an EMBL/GenBank/DDBJ whole genome shotgun (WGS) entry which is preliminary data.</text>
</comment>
<gene>
    <name evidence="1" type="ORF">ENS06_11770</name>
</gene>
<accession>A0A831ZLX8</accession>
<protein>
    <submittedName>
        <fullName evidence="1">Uncharacterized protein</fullName>
    </submittedName>
</protein>
<name>A0A831ZLX8_9BACT</name>
<sequence>MGSVEPFDSMLVLFDQLRGHVQALQRAVDQDAEAEVIDGAVSRCAETFVLLKDFLSSLPAGWGHHEEARRDFVEGLVAELCKTYEACIKTLASASARTAEKLARMQKTQSASQQYQRIAKLV</sequence>
<evidence type="ECO:0000313" key="1">
    <source>
        <dbReference type="EMBL" id="HFK97981.1"/>
    </source>
</evidence>
<organism evidence="1">
    <name type="scientific">Desulfacinum infernum</name>
    <dbReference type="NCBI Taxonomy" id="35837"/>
    <lineage>
        <taxon>Bacteria</taxon>
        <taxon>Pseudomonadati</taxon>
        <taxon>Thermodesulfobacteriota</taxon>
        <taxon>Syntrophobacteria</taxon>
        <taxon>Syntrophobacterales</taxon>
        <taxon>Syntrophobacteraceae</taxon>
        <taxon>Desulfacinum</taxon>
    </lineage>
</organism>
<dbReference type="AlphaFoldDB" id="A0A831ZLX8"/>
<reference evidence="1" key="1">
    <citation type="journal article" date="2020" name="mSystems">
        <title>Genome- and Community-Level Interaction Insights into Carbon Utilization and Element Cycling Functions of Hydrothermarchaeota in Hydrothermal Sediment.</title>
        <authorList>
            <person name="Zhou Z."/>
            <person name="Liu Y."/>
            <person name="Xu W."/>
            <person name="Pan J."/>
            <person name="Luo Z.H."/>
            <person name="Li M."/>
        </authorList>
    </citation>
    <scope>NUCLEOTIDE SEQUENCE [LARGE SCALE GENOMIC DNA]</scope>
    <source>
        <strain evidence="1">SpSt-456</strain>
    </source>
</reference>
<proteinExistence type="predicted"/>
<dbReference type="EMBL" id="DSTK01000036">
    <property type="protein sequence ID" value="HFK97981.1"/>
    <property type="molecule type" value="Genomic_DNA"/>
</dbReference>